<evidence type="ECO:0000259" key="10">
    <source>
        <dbReference type="Pfam" id="PF02602"/>
    </source>
</evidence>
<comment type="pathway">
    <text evidence="1 9">Porphyrin-containing compound metabolism; protoporphyrin-IX biosynthesis; coproporphyrinogen-III from 5-aminolevulinate: step 3/4.</text>
</comment>
<proteinExistence type="inferred from homology"/>
<dbReference type="EC" id="4.2.1.75" evidence="3 9"/>
<evidence type="ECO:0000313" key="11">
    <source>
        <dbReference type="EMBL" id="SMF97163.1"/>
    </source>
</evidence>
<protein>
    <recommendedName>
        <fullName evidence="7 9">Uroporphyrinogen-III synthase</fullName>
        <ecNumber evidence="3 9">4.2.1.75</ecNumber>
    </recommendedName>
</protein>
<dbReference type="InterPro" id="IPR036108">
    <property type="entry name" value="4pyrrol_syn_uPrphyn_synt_sf"/>
</dbReference>
<dbReference type="InterPro" id="IPR003754">
    <property type="entry name" value="4pyrrol_synth_uPrphyn_synth"/>
</dbReference>
<organism evidence="11 12">
    <name type="scientific">Methylomagnum ishizawai</name>
    <dbReference type="NCBI Taxonomy" id="1760988"/>
    <lineage>
        <taxon>Bacteria</taxon>
        <taxon>Pseudomonadati</taxon>
        <taxon>Pseudomonadota</taxon>
        <taxon>Gammaproteobacteria</taxon>
        <taxon>Methylococcales</taxon>
        <taxon>Methylococcaceae</taxon>
        <taxon>Methylomagnum</taxon>
    </lineage>
</organism>
<comment type="similarity">
    <text evidence="2 9">Belongs to the uroporphyrinogen-III synthase family.</text>
</comment>
<dbReference type="RefSeq" id="WP_085215978.1">
    <property type="nucleotide sequence ID" value="NZ_FXAM01000001.1"/>
</dbReference>
<keyword evidence="5 9" id="KW-0627">Porphyrin biosynthesis</keyword>
<evidence type="ECO:0000256" key="7">
    <source>
        <dbReference type="ARBA" id="ARBA00040167"/>
    </source>
</evidence>
<evidence type="ECO:0000256" key="3">
    <source>
        <dbReference type="ARBA" id="ARBA00013109"/>
    </source>
</evidence>
<evidence type="ECO:0000256" key="4">
    <source>
        <dbReference type="ARBA" id="ARBA00023239"/>
    </source>
</evidence>
<evidence type="ECO:0000256" key="1">
    <source>
        <dbReference type="ARBA" id="ARBA00004772"/>
    </source>
</evidence>
<dbReference type="PANTHER" id="PTHR38042">
    <property type="entry name" value="UROPORPHYRINOGEN-III SYNTHASE, CHLOROPLASTIC"/>
    <property type="match status" value="1"/>
</dbReference>
<comment type="catalytic activity">
    <reaction evidence="8 9">
        <text>hydroxymethylbilane = uroporphyrinogen III + H2O</text>
        <dbReference type="Rhea" id="RHEA:18965"/>
        <dbReference type="ChEBI" id="CHEBI:15377"/>
        <dbReference type="ChEBI" id="CHEBI:57308"/>
        <dbReference type="ChEBI" id="CHEBI:57845"/>
        <dbReference type="EC" id="4.2.1.75"/>
    </reaction>
</comment>
<dbReference type="STRING" id="1760988.SAMN02949497_4582"/>
<evidence type="ECO:0000256" key="5">
    <source>
        <dbReference type="ARBA" id="ARBA00023244"/>
    </source>
</evidence>
<dbReference type="Pfam" id="PF02602">
    <property type="entry name" value="HEM4"/>
    <property type="match status" value="1"/>
</dbReference>
<dbReference type="PANTHER" id="PTHR38042:SF1">
    <property type="entry name" value="UROPORPHYRINOGEN-III SYNTHASE, CHLOROPLASTIC"/>
    <property type="match status" value="1"/>
</dbReference>
<name>A0A1Y6D8W1_9GAMM</name>
<accession>A0A1Y6D8W1</accession>
<evidence type="ECO:0000256" key="8">
    <source>
        <dbReference type="ARBA" id="ARBA00048617"/>
    </source>
</evidence>
<dbReference type="Gene3D" id="3.40.50.10090">
    <property type="match status" value="2"/>
</dbReference>
<dbReference type="AlphaFoldDB" id="A0A1Y6D8W1"/>
<dbReference type="GO" id="GO:0006782">
    <property type="term" value="P:protoporphyrinogen IX biosynthetic process"/>
    <property type="evidence" value="ECO:0007669"/>
    <property type="project" value="UniProtKB-UniRule"/>
</dbReference>
<keyword evidence="12" id="KW-1185">Reference proteome</keyword>
<dbReference type="EMBL" id="FXAM01000001">
    <property type="protein sequence ID" value="SMF97163.1"/>
    <property type="molecule type" value="Genomic_DNA"/>
</dbReference>
<dbReference type="GO" id="GO:0004852">
    <property type="term" value="F:uroporphyrinogen-III synthase activity"/>
    <property type="evidence" value="ECO:0007669"/>
    <property type="project" value="UniProtKB-UniRule"/>
</dbReference>
<feature type="domain" description="Tetrapyrrole biosynthesis uroporphyrinogen III synthase" evidence="10">
    <location>
        <begin position="26"/>
        <end position="248"/>
    </location>
</feature>
<gene>
    <name evidence="11" type="ORF">SAMN02949497_4582</name>
</gene>
<keyword evidence="4 9" id="KW-0456">Lyase</keyword>
<dbReference type="GO" id="GO:0006780">
    <property type="term" value="P:uroporphyrinogen III biosynthetic process"/>
    <property type="evidence" value="ECO:0007669"/>
    <property type="project" value="UniProtKB-UniRule"/>
</dbReference>
<evidence type="ECO:0000313" key="12">
    <source>
        <dbReference type="Proteomes" id="UP000192923"/>
    </source>
</evidence>
<dbReference type="CDD" id="cd06578">
    <property type="entry name" value="HemD"/>
    <property type="match status" value="1"/>
</dbReference>
<dbReference type="Proteomes" id="UP000192923">
    <property type="component" value="Unassembled WGS sequence"/>
</dbReference>
<dbReference type="UniPathway" id="UPA00251">
    <property type="reaction ID" value="UER00320"/>
</dbReference>
<dbReference type="InterPro" id="IPR039793">
    <property type="entry name" value="UROS/Hem4"/>
</dbReference>
<evidence type="ECO:0000256" key="6">
    <source>
        <dbReference type="ARBA" id="ARBA00037589"/>
    </source>
</evidence>
<reference evidence="11 12" key="1">
    <citation type="submission" date="2016-12" db="EMBL/GenBank/DDBJ databases">
        <authorList>
            <person name="Song W.-J."/>
            <person name="Kurnit D.M."/>
        </authorList>
    </citation>
    <scope>NUCLEOTIDE SEQUENCE [LARGE SCALE GENOMIC DNA]</scope>
    <source>
        <strain evidence="11 12">175</strain>
    </source>
</reference>
<comment type="function">
    <text evidence="6 9">Catalyzes cyclization of the linear tetrapyrrole, hydroxymethylbilane, to the macrocyclic uroporphyrinogen III.</text>
</comment>
<sequence>MVATGPLAGRTLLVTRPADQAEGLCALIEAAGGRAWRWPLLEIVPVGDAAPALALLNREDWDWLVFVSANAVRCAAGLQSWTRRGLGSTRIAAVGAATAQALAETGMRVDLIPKPQFNSESLLATPEFTQVLGTRILIVRGAGGRELLARTLAERGAETAYAEVYQRRCPQTDATALIEAWRKGGVDMALATSGEVLAHLMDLLGEAGPELAARTPLAVIGGRIAQHARERGWRRLIVAEPASDSGIVAAIIGFYREGGIRRDPPGLP</sequence>
<dbReference type="SUPFAM" id="SSF69618">
    <property type="entry name" value="HemD-like"/>
    <property type="match status" value="1"/>
</dbReference>
<evidence type="ECO:0000256" key="9">
    <source>
        <dbReference type="RuleBase" id="RU366031"/>
    </source>
</evidence>
<dbReference type="OrthoDB" id="9787650at2"/>
<evidence type="ECO:0000256" key="2">
    <source>
        <dbReference type="ARBA" id="ARBA00008133"/>
    </source>
</evidence>